<dbReference type="HAMAP" id="MF_00022">
    <property type="entry name" value="Glu_tRNA_synth_type1"/>
    <property type="match status" value="1"/>
</dbReference>
<dbReference type="PANTHER" id="PTHR43311">
    <property type="entry name" value="GLUTAMATE--TRNA LIGASE"/>
    <property type="match status" value="1"/>
</dbReference>
<comment type="subunit">
    <text evidence="8">Monomer.</text>
</comment>
<comment type="caution">
    <text evidence="8">Lacks conserved residue(s) required for the propagation of feature annotation.</text>
</comment>
<dbReference type="InterPro" id="IPR014729">
    <property type="entry name" value="Rossmann-like_a/b/a_fold"/>
</dbReference>
<evidence type="ECO:0000259" key="9">
    <source>
        <dbReference type="Pfam" id="PF00749"/>
    </source>
</evidence>
<reference evidence="11 12" key="1">
    <citation type="submission" date="2023-02" db="EMBL/GenBank/DDBJ databases">
        <title>Host association and intracellularity evolved multiple times independently in the Rickettsiales.</title>
        <authorList>
            <person name="Castelli M."/>
            <person name="Nardi T."/>
            <person name="Gammuto L."/>
            <person name="Bellinzona G."/>
            <person name="Sabaneyeva E."/>
            <person name="Potekhin A."/>
            <person name="Serra V."/>
            <person name="Petroni G."/>
            <person name="Sassera D."/>
        </authorList>
    </citation>
    <scope>NUCLEOTIDE SEQUENCE [LARGE SCALE GENOMIC DNA]</scope>
    <source>
        <strain evidence="11 12">BOD18</strain>
    </source>
</reference>
<dbReference type="InterPro" id="IPR000924">
    <property type="entry name" value="Glu/Gln-tRNA-synth"/>
</dbReference>
<evidence type="ECO:0000256" key="4">
    <source>
        <dbReference type="ARBA" id="ARBA00022741"/>
    </source>
</evidence>
<keyword evidence="3 8" id="KW-0436">Ligase</keyword>
<dbReference type="EMBL" id="JARGYT010000004">
    <property type="protein sequence ID" value="MDZ5761764.1"/>
    <property type="molecule type" value="Genomic_DNA"/>
</dbReference>
<dbReference type="Pfam" id="PF19269">
    <property type="entry name" value="Anticodon_2"/>
    <property type="match status" value="1"/>
</dbReference>
<evidence type="ECO:0000259" key="10">
    <source>
        <dbReference type="Pfam" id="PF19269"/>
    </source>
</evidence>
<evidence type="ECO:0000256" key="8">
    <source>
        <dbReference type="HAMAP-Rule" id="MF_00022"/>
    </source>
</evidence>
<dbReference type="InterPro" id="IPR045462">
    <property type="entry name" value="aa-tRNA-synth_I_cd-bd"/>
</dbReference>
<gene>
    <name evidence="8" type="primary">gltX</name>
    <name evidence="11" type="ORF">Cyrtocomes_00122</name>
</gene>
<dbReference type="SUPFAM" id="SSF48163">
    <property type="entry name" value="An anticodon-binding domain of class I aminoacyl-tRNA synthetases"/>
    <property type="match status" value="1"/>
</dbReference>
<evidence type="ECO:0000313" key="11">
    <source>
        <dbReference type="EMBL" id="MDZ5761764.1"/>
    </source>
</evidence>
<keyword evidence="7 8" id="KW-0030">Aminoacyl-tRNA synthetase</keyword>
<name>A0ABU5L6L4_9RICK</name>
<evidence type="ECO:0000256" key="6">
    <source>
        <dbReference type="ARBA" id="ARBA00022917"/>
    </source>
</evidence>
<feature type="domain" description="Glutamyl/glutaminyl-tRNA synthetase class Ib catalytic" evidence="9">
    <location>
        <begin position="15"/>
        <end position="320"/>
    </location>
</feature>
<comment type="function">
    <text evidence="8">Catalyzes the attachment of glutamate to tRNA(Glu) in a two-step reaction: glutamate is first activated by ATP to form Glu-AMP and then transferred to the acceptor end of tRNA(Glu).</text>
</comment>
<evidence type="ECO:0000256" key="3">
    <source>
        <dbReference type="ARBA" id="ARBA00022598"/>
    </source>
</evidence>
<dbReference type="InterPro" id="IPR004527">
    <property type="entry name" value="Glu-tRNA-ligase_bac/mito"/>
</dbReference>
<evidence type="ECO:0000256" key="2">
    <source>
        <dbReference type="ARBA" id="ARBA00022490"/>
    </source>
</evidence>
<dbReference type="PROSITE" id="PS00178">
    <property type="entry name" value="AA_TRNA_LIGASE_I"/>
    <property type="match status" value="1"/>
</dbReference>
<keyword evidence="2 8" id="KW-0963">Cytoplasm</keyword>
<sequence length="459" mass="53289">MCEWLEVISRVNMSVLVRFAPSPTGFLHVGNIRIALVNWLFAKAIGGSFLLRIDDTDTKRSELRYVEQIKEDLSWLGLVWDDIKFQSKRMDRYDECKDFLIKSRRLYPCYETKEELEVRKKLLLKSKKPPIYDRAALRLAENEVKKLEQEGRRPHWRFFIDHSEKIVLKDEIKGDVIFDPSKISDPILIREDGSMTYIFASVIDDIDFNITHIIRGEDHLSGSAIHANLFKALGAAQMPNFAHIPLMRSKYGEISKRYGSIFGIKSLRESGISAKAIINLLAKLGTCDEVNYSYGVKDLISQFSFKKFSQSCVLYDEDELTKLNEKVMHNMPYKEALILMKDFDFDISEEIWEAAKSNISNIRDILLWKRICQEKLMPKILDIEYTMGVSEILPEEPWDSNTWQELLSKTKKLFNKKGKELFLPIRLALTGVDDGPELQKLLPLIGRKRCYERLRGNES</sequence>
<dbReference type="InterPro" id="IPR049940">
    <property type="entry name" value="GluQ/Sye"/>
</dbReference>
<dbReference type="InterPro" id="IPR020058">
    <property type="entry name" value="Glu/Gln-tRNA-synth_Ib_cat-dom"/>
</dbReference>
<dbReference type="EC" id="6.1.1.17" evidence="8"/>
<dbReference type="InterPro" id="IPR020751">
    <property type="entry name" value="aa-tRNA-synth_I_codon-bd_sub2"/>
</dbReference>
<dbReference type="InterPro" id="IPR008925">
    <property type="entry name" value="aa_tRNA-synth_I_cd-bd_sf"/>
</dbReference>
<dbReference type="SUPFAM" id="SSF52374">
    <property type="entry name" value="Nucleotidylyl transferase"/>
    <property type="match status" value="1"/>
</dbReference>
<evidence type="ECO:0000256" key="5">
    <source>
        <dbReference type="ARBA" id="ARBA00022840"/>
    </source>
</evidence>
<keyword evidence="12" id="KW-1185">Reference proteome</keyword>
<feature type="binding site" evidence="8">
    <location>
        <position position="256"/>
    </location>
    <ligand>
        <name>ATP</name>
        <dbReference type="ChEBI" id="CHEBI:30616"/>
    </ligand>
</feature>
<protein>
    <recommendedName>
        <fullName evidence="8">Glutamate--tRNA ligase</fullName>
        <ecNumber evidence="8">6.1.1.17</ecNumber>
    </recommendedName>
    <alternativeName>
        <fullName evidence="8">Glutamyl-tRNA synthetase</fullName>
        <shortName evidence="8">GluRS</shortName>
    </alternativeName>
</protein>
<dbReference type="InterPro" id="IPR001412">
    <property type="entry name" value="aa-tRNA-synth_I_CS"/>
</dbReference>
<accession>A0ABU5L6L4</accession>
<evidence type="ECO:0000256" key="7">
    <source>
        <dbReference type="ARBA" id="ARBA00023146"/>
    </source>
</evidence>
<comment type="similarity">
    <text evidence="1 8">Belongs to the class-I aminoacyl-tRNA synthetase family. Glutamate--tRNA ligase type 1 subfamily.</text>
</comment>
<comment type="caution">
    <text evidence="11">The sequence shown here is derived from an EMBL/GenBank/DDBJ whole genome shotgun (WGS) entry which is preliminary data.</text>
</comment>
<dbReference type="Pfam" id="PF00749">
    <property type="entry name" value="tRNA-synt_1c"/>
    <property type="match status" value="1"/>
</dbReference>
<dbReference type="GO" id="GO:0016874">
    <property type="term" value="F:ligase activity"/>
    <property type="evidence" value="ECO:0007669"/>
    <property type="project" value="UniProtKB-KW"/>
</dbReference>
<comment type="subcellular location">
    <subcellularLocation>
        <location evidence="8">Cytoplasm</location>
    </subcellularLocation>
</comment>
<dbReference type="PRINTS" id="PR00987">
    <property type="entry name" value="TRNASYNTHGLU"/>
</dbReference>
<dbReference type="Proteomes" id="UP001293791">
    <property type="component" value="Unassembled WGS sequence"/>
</dbReference>
<organism evidence="11 12">
    <name type="scientific">Candidatus Cyrtobacter comes</name>
    <dbReference type="NCBI Taxonomy" id="675776"/>
    <lineage>
        <taxon>Bacteria</taxon>
        <taxon>Pseudomonadati</taxon>
        <taxon>Pseudomonadota</taxon>
        <taxon>Alphaproteobacteria</taxon>
        <taxon>Rickettsiales</taxon>
        <taxon>Candidatus Midichloriaceae</taxon>
        <taxon>Candidatus Cyrtobacter</taxon>
    </lineage>
</organism>
<proteinExistence type="inferred from homology"/>
<dbReference type="Gene3D" id="3.40.50.620">
    <property type="entry name" value="HUPs"/>
    <property type="match status" value="1"/>
</dbReference>
<dbReference type="PANTHER" id="PTHR43311:SF2">
    <property type="entry name" value="GLUTAMATE--TRNA LIGASE, MITOCHONDRIAL-RELATED"/>
    <property type="match status" value="1"/>
</dbReference>
<feature type="domain" description="Aminoacyl-tRNA synthetase class I anticodon-binding" evidence="10">
    <location>
        <begin position="396"/>
        <end position="455"/>
    </location>
</feature>
<evidence type="ECO:0000256" key="1">
    <source>
        <dbReference type="ARBA" id="ARBA00007894"/>
    </source>
</evidence>
<evidence type="ECO:0000313" key="12">
    <source>
        <dbReference type="Proteomes" id="UP001293791"/>
    </source>
</evidence>
<keyword evidence="5 8" id="KW-0067">ATP-binding</keyword>
<dbReference type="Gene3D" id="1.10.10.350">
    <property type="match status" value="1"/>
</dbReference>
<comment type="catalytic activity">
    <reaction evidence="8">
        <text>tRNA(Glu) + L-glutamate + ATP = L-glutamyl-tRNA(Glu) + AMP + diphosphate</text>
        <dbReference type="Rhea" id="RHEA:23540"/>
        <dbReference type="Rhea" id="RHEA-COMP:9663"/>
        <dbReference type="Rhea" id="RHEA-COMP:9680"/>
        <dbReference type="ChEBI" id="CHEBI:29985"/>
        <dbReference type="ChEBI" id="CHEBI:30616"/>
        <dbReference type="ChEBI" id="CHEBI:33019"/>
        <dbReference type="ChEBI" id="CHEBI:78442"/>
        <dbReference type="ChEBI" id="CHEBI:78520"/>
        <dbReference type="ChEBI" id="CHEBI:456215"/>
        <dbReference type="EC" id="6.1.1.17"/>
    </reaction>
</comment>
<dbReference type="NCBIfam" id="TIGR00464">
    <property type="entry name" value="gltX_bact"/>
    <property type="match status" value="1"/>
</dbReference>
<keyword evidence="6 8" id="KW-0648">Protein biosynthesis</keyword>
<feature type="short sequence motif" description="'KMSKS' region" evidence="8">
    <location>
        <begin position="253"/>
        <end position="257"/>
    </location>
</feature>
<feature type="short sequence motif" description="'HIGH' region" evidence="8">
    <location>
        <begin position="21"/>
        <end position="31"/>
    </location>
</feature>
<keyword evidence="4 8" id="KW-0547">Nucleotide-binding</keyword>